<dbReference type="PANTHER" id="PTHR36572">
    <property type="entry name" value="DNA DAMAGE-INDUCIBLE PROTEIN I-RELATED"/>
    <property type="match status" value="1"/>
</dbReference>
<dbReference type="OrthoDB" id="6576224at2"/>
<name>A0A1X1ET49_PANCY</name>
<dbReference type="InterPro" id="IPR036687">
    <property type="entry name" value="DinI-like_sf"/>
</dbReference>
<dbReference type="AlphaFoldDB" id="A0A1X1ET49"/>
<dbReference type="PANTHER" id="PTHR36572:SF2">
    <property type="entry name" value="DNA DAMAGE-INDUCIBLE PROTEIN I"/>
    <property type="match status" value="1"/>
</dbReference>
<dbReference type="Pfam" id="PF06183">
    <property type="entry name" value="DinI"/>
    <property type="match status" value="1"/>
</dbReference>
<proteinExistence type="predicted"/>
<reference evidence="1 2" key="1">
    <citation type="journal article" date="2017" name="Antonie Van Leeuwenhoek">
        <title>Phylogenomic resolution of the bacterial genus Pantoea and its relationship with Erwinia and Tatumella.</title>
        <authorList>
            <person name="Palmer M."/>
            <person name="Steenkamp E.T."/>
            <person name="Coetzee M.P."/>
            <person name="Chan W.Y."/>
            <person name="van Zyl E."/>
            <person name="De Maayer P."/>
            <person name="Coutinho T.A."/>
            <person name="Blom J."/>
            <person name="Smits T.H."/>
            <person name="Duffy B."/>
            <person name="Venter S.N."/>
        </authorList>
    </citation>
    <scope>NUCLEOTIDE SEQUENCE [LARGE SCALE GENOMIC DNA]</scope>
    <source>
        <strain evidence="1 2">LMG 2657</strain>
    </source>
</reference>
<evidence type="ECO:0000313" key="2">
    <source>
        <dbReference type="Proteomes" id="UP000193749"/>
    </source>
</evidence>
<sequence>MIVEVMVAKEKAGKMPKGAVEALREELTKRLSRSYDDVSVVVKTASNDGLSLLRAKDKEGDREIVSKVLQDAWESADDWFHG</sequence>
<protein>
    <submittedName>
        <fullName evidence="1">Damage-inducible protein DinI</fullName>
    </submittedName>
</protein>
<dbReference type="SUPFAM" id="SSF54857">
    <property type="entry name" value="DNA damage-inducible protein DinI"/>
    <property type="match status" value="1"/>
</dbReference>
<dbReference type="EMBL" id="MLJI01000001">
    <property type="protein sequence ID" value="ORM93162.1"/>
    <property type="molecule type" value="Genomic_DNA"/>
</dbReference>
<gene>
    <name evidence="1" type="ORF">HA50_07320</name>
</gene>
<dbReference type="RefSeq" id="WP_084873816.1">
    <property type="nucleotide sequence ID" value="NZ_JAGGMY010000001.1"/>
</dbReference>
<evidence type="ECO:0000313" key="1">
    <source>
        <dbReference type="EMBL" id="ORM93162.1"/>
    </source>
</evidence>
<accession>A0A1X1ET49</accession>
<keyword evidence="2" id="KW-1185">Reference proteome</keyword>
<dbReference type="STRING" id="55209.HA50_07320"/>
<dbReference type="Proteomes" id="UP000193749">
    <property type="component" value="Unassembled WGS sequence"/>
</dbReference>
<dbReference type="Gene3D" id="3.30.910.10">
    <property type="entry name" value="DinI-like"/>
    <property type="match status" value="1"/>
</dbReference>
<dbReference type="InterPro" id="IPR010391">
    <property type="entry name" value="DNA_damage-inducible_DinI-like"/>
</dbReference>
<comment type="caution">
    <text evidence="1">The sequence shown here is derived from an EMBL/GenBank/DDBJ whole genome shotgun (WGS) entry which is preliminary data.</text>
</comment>
<organism evidence="1 2">
    <name type="scientific">Pantoea cypripedii</name>
    <name type="common">Pectobacterium cypripedii</name>
    <name type="synonym">Erwinia cypripedii</name>
    <dbReference type="NCBI Taxonomy" id="55209"/>
    <lineage>
        <taxon>Bacteria</taxon>
        <taxon>Pseudomonadati</taxon>
        <taxon>Pseudomonadota</taxon>
        <taxon>Gammaproteobacteria</taxon>
        <taxon>Enterobacterales</taxon>
        <taxon>Erwiniaceae</taxon>
        <taxon>Pantoea</taxon>
    </lineage>
</organism>
<dbReference type="GO" id="GO:0009432">
    <property type="term" value="P:SOS response"/>
    <property type="evidence" value="ECO:0007669"/>
    <property type="project" value="TreeGrafter"/>
</dbReference>